<dbReference type="SUPFAM" id="SSF55781">
    <property type="entry name" value="GAF domain-like"/>
    <property type="match status" value="1"/>
</dbReference>
<gene>
    <name evidence="5" type="ORF">C2G38_1110564</name>
</gene>
<dbReference type="OrthoDB" id="2431898at2759"/>
<dbReference type="Proteomes" id="UP000266673">
    <property type="component" value="Unassembled WGS sequence"/>
</dbReference>
<dbReference type="PANTHER" id="PTHR43547:SF2">
    <property type="entry name" value="HYBRID SIGNAL TRANSDUCTION HISTIDINE KINASE C"/>
    <property type="match status" value="1"/>
</dbReference>
<dbReference type="Pfam" id="PF00072">
    <property type="entry name" value="Response_reg"/>
    <property type="match status" value="1"/>
</dbReference>
<dbReference type="PROSITE" id="PS50109">
    <property type="entry name" value="HIS_KIN"/>
    <property type="match status" value="1"/>
</dbReference>
<dbReference type="AlphaFoldDB" id="A0A397VFR1"/>
<dbReference type="InterPro" id="IPR011006">
    <property type="entry name" value="CheY-like_superfamily"/>
</dbReference>
<dbReference type="InterPro" id="IPR004358">
    <property type="entry name" value="Sig_transdc_His_kin-like_C"/>
</dbReference>
<name>A0A397VFR1_9GLOM</name>
<dbReference type="SMART" id="SM00448">
    <property type="entry name" value="REC"/>
    <property type="match status" value="1"/>
</dbReference>
<dbReference type="PRINTS" id="PR00344">
    <property type="entry name" value="BCTRLSENSOR"/>
</dbReference>
<dbReference type="SUPFAM" id="SSF55874">
    <property type="entry name" value="ATPase domain of HSP90 chaperone/DNA topoisomerase II/histidine kinase"/>
    <property type="match status" value="1"/>
</dbReference>
<evidence type="ECO:0000259" key="4">
    <source>
        <dbReference type="PROSITE" id="PS50110"/>
    </source>
</evidence>
<feature type="modified residue" description="4-aspartylphosphate" evidence="2">
    <location>
        <position position="273"/>
    </location>
</feature>
<dbReference type="SUPFAM" id="SSF47384">
    <property type="entry name" value="Homodimeric domain of signal transducing histidine kinase"/>
    <property type="match status" value="1"/>
</dbReference>
<reference evidence="5 6" key="1">
    <citation type="submission" date="2018-06" db="EMBL/GenBank/DDBJ databases">
        <title>Comparative genomics reveals the genomic features of Rhizophagus irregularis, R. cerebriforme, R. diaphanum and Gigaspora rosea, and their symbiotic lifestyle signature.</title>
        <authorList>
            <person name="Morin E."/>
            <person name="San Clemente H."/>
            <person name="Chen E.C.H."/>
            <person name="De La Providencia I."/>
            <person name="Hainaut M."/>
            <person name="Kuo A."/>
            <person name="Kohler A."/>
            <person name="Murat C."/>
            <person name="Tang N."/>
            <person name="Roy S."/>
            <person name="Loubradou J."/>
            <person name="Henrissat B."/>
            <person name="Grigoriev I.V."/>
            <person name="Corradi N."/>
            <person name="Roux C."/>
            <person name="Martin F.M."/>
        </authorList>
    </citation>
    <scope>NUCLEOTIDE SEQUENCE [LARGE SCALE GENOMIC DNA]</scope>
    <source>
        <strain evidence="5 6">DAOM 194757</strain>
    </source>
</reference>
<evidence type="ECO:0000313" key="5">
    <source>
        <dbReference type="EMBL" id="RIB21310.1"/>
    </source>
</evidence>
<keyword evidence="1 2" id="KW-0597">Phosphoprotein</keyword>
<evidence type="ECO:0000256" key="1">
    <source>
        <dbReference type="ARBA" id="ARBA00022553"/>
    </source>
</evidence>
<dbReference type="PANTHER" id="PTHR43547">
    <property type="entry name" value="TWO-COMPONENT HISTIDINE KINASE"/>
    <property type="match status" value="1"/>
</dbReference>
<dbReference type="Gene3D" id="1.10.287.130">
    <property type="match status" value="1"/>
</dbReference>
<dbReference type="SUPFAM" id="SSF52172">
    <property type="entry name" value="CheY-like"/>
    <property type="match status" value="1"/>
</dbReference>
<comment type="caution">
    <text evidence="5">The sequence shown here is derived from an EMBL/GenBank/DDBJ whole genome shotgun (WGS) entry which is preliminary data.</text>
</comment>
<protein>
    <recommendedName>
        <fullName evidence="7">Histidine kinase-like ATPase</fullName>
    </recommendedName>
</protein>
<feature type="domain" description="Histidine kinase" evidence="3">
    <location>
        <begin position="27"/>
        <end position="139"/>
    </location>
</feature>
<accession>A0A397VFR1</accession>
<dbReference type="SMART" id="SM00388">
    <property type="entry name" value="HisKA"/>
    <property type="match status" value="1"/>
</dbReference>
<evidence type="ECO:0008006" key="7">
    <source>
        <dbReference type="Google" id="ProtNLM"/>
    </source>
</evidence>
<keyword evidence="6" id="KW-1185">Reference proteome</keyword>
<evidence type="ECO:0000259" key="3">
    <source>
        <dbReference type="PROSITE" id="PS50109"/>
    </source>
</evidence>
<dbReference type="GO" id="GO:0000155">
    <property type="term" value="F:phosphorelay sensor kinase activity"/>
    <property type="evidence" value="ECO:0007669"/>
    <property type="project" value="InterPro"/>
</dbReference>
<dbReference type="STRING" id="44941.A0A397VFR1"/>
<feature type="domain" description="Response regulatory" evidence="4">
    <location>
        <begin position="224"/>
        <end position="340"/>
    </location>
</feature>
<evidence type="ECO:0000256" key="2">
    <source>
        <dbReference type="PROSITE-ProRule" id="PRU00169"/>
    </source>
</evidence>
<dbReference type="InterPro" id="IPR005467">
    <property type="entry name" value="His_kinase_dom"/>
</dbReference>
<proteinExistence type="predicted"/>
<dbReference type="Pfam" id="PF02518">
    <property type="entry name" value="HATPase_c"/>
    <property type="match status" value="1"/>
</dbReference>
<evidence type="ECO:0000313" key="6">
    <source>
        <dbReference type="Proteomes" id="UP000266673"/>
    </source>
</evidence>
<dbReference type="InterPro" id="IPR003661">
    <property type="entry name" value="HisK_dim/P_dom"/>
</dbReference>
<dbReference type="InterPro" id="IPR001789">
    <property type="entry name" value="Sig_transdc_resp-reg_receiver"/>
</dbReference>
<dbReference type="Gene3D" id="3.40.50.2300">
    <property type="match status" value="1"/>
</dbReference>
<dbReference type="Gene3D" id="3.30.450.40">
    <property type="match status" value="1"/>
</dbReference>
<dbReference type="Gene3D" id="3.30.565.10">
    <property type="entry name" value="Histidine kinase-like ATPase, C-terminal domain"/>
    <property type="match status" value="1"/>
</dbReference>
<dbReference type="PROSITE" id="PS50110">
    <property type="entry name" value="RESPONSE_REGULATORY"/>
    <property type="match status" value="1"/>
</dbReference>
<dbReference type="InterPro" id="IPR003594">
    <property type="entry name" value="HATPase_dom"/>
</dbReference>
<sequence>MAETLGLNYVIDIPCPNEFNQAVGDKIYLDHDVYETIIFNLCSNALKHTWNGRIAIRLYTDYNDKKKMVVFEVSDTESALPNIFQRFYRCESQSSRSHEGTGIGLALVKELITCHGGDITVTSVVNKGTTFKCWFPIGYDHLPTNKICFNNIENPIRSGRDSYTKRQLYLEESSQWIKNNTSKVQNDMMDKLSIGDLKTDINKALTEDITNISTHDSINERQYQILIVDDDNDMRDYLTDILKEFDIYRACDGQDAIRILKKLNKMPDLILSDIIMPNMNGYELLCELRSSAKTRLIPVIFLSAKAGEESQVEGLDRGADDYLIKPFSSRELITRIRANIELSLLRRKISFQQSKQEETKQLLVSISDKVLSGLNLNETLSDIIKEIHCILPSERIFIISNDKSESVNNKIIALYEGTESITPVTNLFTEINYINESQALTNSQEVLNNNSVGISVCLDVYCEDICKNVSELSVEIRLNNICWGWIKLHRSPNSIWLNSEIELLQQISNQISIAIHYANILEENFEYEIKLKAVEAASKIKSQILANTSHELRTPLGAITGILSLLEYAALAADQRGMIKIMACASDKVLSIVNEILYATRL</sequence>
<dbReference type="InterPro" id="IPR036097">
    <property type="entry name" value="HisK_dim/P_sf"/>
</dbReference>
<dbReference type="SMART" id="SM00387">
    <property type="entry name" value="HATPase_c"/>
    <property type="match status" value="1"/>
</dbReference>
<dbReference type="EMBL" id="QKWP01000367">
    <property type="protein sequence ID" value="RIB21310.1"/>
    <property type="molecule type" value="Genomic_DNA"/>
</dbReference>
<dbReference type="CDD" id="cd00082">
    <property type="entry name" value="HisKA"/>
    <property type="match status" value="1"/>
</dbReference>
<dbReference type="InterPro" id="IPR036890">
    <property type="entry name" value="HATPase_C_sf"/>
</dbReference>
<dbReference type="Pfam" id="PF00512">
    <property type="entry name" value="HisKA"/>
    <property type="match status" value="1"/>
</dbReference>
<organism evidence="5 6">
    <name type="scientific">Gigaspora rosea</name>
    <dbReference type="NCBI Taxonomy" id="44941"/>
    <lineage>
        <taxon>Eukaryota</taxon>
        <taxon>Fungi</taxon>
        <taxon>Fungi incertae sedis</taxon>
        <taxon>Mucoromycota</taxon>
        <taxon>Glomeromycotina</taxon>
        <taxon>Glomeromycetes</taxon>
        <taxon>Diversisporales</taxon>
        <taxon>Gigasporaceae</taxon>
        <taxon>Gigaspora</taxon>
    </lineage>
</organism>
<dbReference type="InterPro" id="IPR029016">
    <property type="entry name" value="GAF-like_dom_sf"/>
</dbReference>